<organism evidence="2 3">
    <name type="scientific">Thalassiosira pseudonana</name>
    <name type="common">Marine diatom</name>
    <name type="synonym">Cyclotella nana</name>
    <dbReference type="NCBI Taxonomy" id="35128"/>
    <lineage>
        <taxon>Eukaryota</taxon>
        <taxon>Sar</taxon>
        <taxon>Stramenopiles</taxon>
        <taxon>Ochrophyta</taxon>
        <taxon>Bacillariophyta</taxon>
        <taxon>Coscinodiscophyceae</taxon>
        <taxon>Thalassiosirophycidae</taxon>
        <taxon>Thalassiosirales</taxon>
        <taxon>Thalassiosiraceae</taxon>
        <taxon>Thalassiosira</taxon>
    </lineage>
</organism>
<dbReference type="HOGENOM" id="CLU_583316_0_0_1"/>
<feature type="compositionally biased region" description="Low complexity" evidence="1">
    <location>
        <begin position="438"/>
        <end position="451"/>
    </location>
</feature>
<dbReference type="AlphaFoldDB" id="B8C8Z5"/>
<evidence type="ECO:0000313" key="3">
    <source>
        <dbReference type="Proteomes" id="UP000001449"/>
    </source>
</evidence>
<evidence type="ECO:0000313" key="2">
    <source>
        <dbReference type="EMBL" id="EED89761.1"/>
    </source>
</evidence>
<proteinExistence type="predicted"/>
<reference evidence="2 3" key="2">
    <citation type="journal article" date="2008" name="Nature">
        <title>The Phaeodactylum genome reveals the evolutionary history of diatom genomes.</title>
        <authorList>
            <person name="Bowler C."/>
            <person name="Allen A.E."/>
            <person name="Badger J.H."/>
            <person name="Grimwood J."/>
            <person name="Jabbari K."/>
            <person name="Kuo A."/>
            <person name="Maheswari U."/>
            <person name="Martens C."/>
            <person name="Maumus F."/>
            <person name="Otillar R.P."/>
            <person name="Rayko E."/>
            <person name="Salamov A."/>
            <person name="Vandepoele K."/>
            <person name="Beszteri B."/>
            <person name="Gruber A."/>
            <person name="Heijde M."/>
            <person name="Katinka M."/>
            <person name="Mock T."/>
            <person name="Valentin K."/>
            <person name="Verret F."/>
            <person name="Berges J.A."/>
            <person name="Brownlee C."/>
            <person name="Cadoret J.P."/>
            <person name="Chiovitti A."/>
            <person name="Choi C.J."/>
            <person name="Coesel S."/>
            <person name="De Martino A."/>
            <person name="Detter J.C."/>
            <person name="Durkin C."/>
            <person name="Falciatore A."/>
            <person name="Fournet J."/>
            <person name="Haruta M."/>
            <person name="Huysman M.J."/>
            <person name="Jenkins B.D."/>
            <person name="Jiroutova K."/>
            <person name="Jorgensen R.E."/>
            <person name="Joubert Y."/>
            <person name="Kaplan A."/>
            <person name="Kroger N."/>
            <person name="Kroth P.G."/>
            <person name="La Roche J."/>
            <person name="Lindquist E."/>
            <person name="Lommer M."/>
            <person name="Martin-Jezequel V."/>
            <person name="Lopez P.J."/>
            <person name="Lucas S."/>
            <person name="Mangogna M."/>
            <person name="McGinnis K."/>
            <person name="Medlin L.K."/>
            <person name="Montsant A."/>
            <person name="Oudot-Le Secq M.P."/>
            <person name="Napoli C."/>
            <person name="Obornik M."/>
            <person name="Parker M.S."/>
            <person name="Petit J.L."/>
            <person name="Porcel B.M."/>
            <person name="Poulsen N."/>
            <person name="Robison M."/>
            <person name="Rychlewski L."/>
            <person name="Rynearson T.A."/>
            <person name="Schmutz J."/>
            <person name="Shapiro H."/>
            <person name="Siaut M."/>
            <person name="Stanley M."/>
            <person name="Sussman M.R."/>
            <person name="Taylor A.R."/>
            <person name="Vardi A."/>
            <person name="von Dassow P."/>
            <person name="Vyverman W."/>
            <person name="Willis A."/>
            <person name="Wyrwicz L.S."/>
            <person name="Rokhsar D.S."/>
            <person name="Weissenbach J."/>
            <person name="Armbrust E.V."/>
            <person name="Green B.R."/>
            <person name="Van de Peer Y."/>
            <person name="Grigoriev I.V."/>
        </authorList>
    </citation>
    <scope>NUCLEOTIDE SEQUENCE [LARGE SCALE GENOMIC DNA]</scope>
    <source>
        <strain evidence="2 3">CCMP1335</strain>
    </source>
</reference>
<dbReference type="InParanoid" id="B8C8Z5"/>
<feature type="region of interest" description="Disordered" evidence="1">
    <location>
        <begin position="220"/>
        <end position="248"/>
    </location>
</feature>
<dbReference type="EMBL" id="CM000646">
    <property type="protein sequence ID" value="EED89761.1"/>
    <property type="molecule type" value="Genomic_DNA"/>
</dbReference>
<name>B8C8Z5_THAPS</name>
<dbReference type="Proteomes" id="UP000001449">
    <property type="component" value="Chromosome 10"/>
</dbReference>
<dbReference type="GeneID" id="7451036"/>
<dbReference type="RefSeq" id="XP_002292565.1">
    <property type="nucleotide sequence ID" value="XM_002292529.1"/>
</dbReference>
<dbReference type="PaxDb" id="35128-Thaps8259"/>
<accession>B8C8Z5</accession>
<keyword evidence="3" id="KW-1185">Reference proteome</keyword>
<sequence>MMPSCSSAEPPPLRPLHLDCSCCGCSDDVDDVSSSLVQPQNLSALTSSNMIDTVGRPTTMALNGAWIDDGNDNLSSTSQIFRAAAAAVDMDSCSGEQDGVGVRRGRCRLRMRRRSSALLLTLPSASNNGAPTTAYAAASVRAVPLMMVAALLLCSAAVIEAFAPPSLLLLHHRHPPIAITTTHQFTHRPPQLLLQAVHKRSGNHDLTTSSRAKIAAAEKLESVAKQQQSGKRPRGRPPKNKQAAATVVVGGGGSGGAVAVKAAAASKPAASTSATQPQHQRVISPNRQTTPKRHRKSNVFEQFTPEYTKSPFDVDLSGDEEHNGGIILGGKNNRRNSNEQQAANTTANKSGSKLLSQRLQSLLQNDEGEQDPYLADDSPEAACQLADIGVYGKLSESARRKAVEAVKDRGSGSGGVDKEGGVVNGAKRRGRIVVTTESSSLQSSSSSSSSSHNHRHCYNRGKGGQSAPL</sequence>
<feature type="region of interest" description="Disordered" evidence="1">
    <location>
        <begin position="269"/>
        <end position="352"/>
    </location>
</feature>
<protein>
    <submittedName>
        <fullName evidence="2">Uncharacterized protein</fullName>
    </submittedName>
</protein>
<evidence type="ECO:0000256" key="1">
    <source>
        <dbReference type="SAM" id="MobiDB-lite"/>
    </source>
</evidence>
<dbReference type="KEGG" id="tps:THAPSDRAFT_8259"/>
<feature type="compositionally biased region" description="Polar residues" evidence="1">
    <location>
        <begin position="275"/>
        <end position="289"/>
    </location>
</feature>
<feature type="compositionally biased region" description="Basic and acidic residues" evidence="1">
    <location>
        <begin position="397"/>
        <end position="420"/>
    </location>
</feature>
<feature type="compositionally biased region" description="Polar residues" evidence="1">
    <location>
        <begin position="338"/>
        <end position="351"/>
    </location>
</feature>
<reference evidence="2 3" key="1">
    <citation type="journal article" date="2004" name="Science">
        <title>The genome of the diatom Thalassiosira pseudonana: ecology, evolution, and metabolism.</title>
        <authorList>
            <person name="Armbrust E.V."/>
            <person name="Berges J.A."/>
            <person name="Bowler C."/>
            <person name="Green B.R."/>
            <person name="Martinez D."/>
            <person name="Putnam N.H."/>
            <person name="Zhou S."/>
            <person name="Allen A.E."/>
            <person name="Apt K.E."/>
            <person name="Bechner M."/>
            <person name="Brzezinski M.A."/>
            <person name="Chaal B.K."/>
            <person name="Chiovitti A."/>
            <person name="Davis A.K."/>
            <person name="Demarest M.S."/>
            <person name="Detter J.C."/>
            <person name="Glavina T."/>
            <person name="Goodstein D."/>
            <person name="Hadi M.Z."/>
            <person name="Hellsten U."/>
            <person name="Hildebrand M."/>
            <person name="Jenkins B.D."/>
            <person name="Jurka J."/>
            <person name="Kapitonov V.V."/>
            <person name="Kroger N."/>
            <person name="Lau W.W."/>
            <person name="Lane T.W."/>
            <person name="Larimer F.W."/>
            <person name="Lippmeier J.C."/>
            <person name="Lucas S."/>
            <person name="Medina M."/>
            <person name="Montsant A."/>
            <person name="Obornik M."/>
            <person name="Parker M.S."/>
            <person name="Palenik B."/>
            <person name="Pazour G.J."/>
            <person name="Richardson P.M."/>
            <person name="Rynearson T.A."/>
            <person name="Saito M.A."/>
            <person name="Schwartz D.C."/>
            <person name="Thamatrakoln K."/>
            <person name="Valentin K."/>
            <person name="Vardi A."/>
            <person name="Wilkerson F.P."/>
            <person name="Rokhsar D.S."/>
        </authorList>
    </citation>
    <scope>NUCLEOTIDE SEQUENCE [LARGE SCALE GENOMIC DNA]</scope>
    <source>
        <strain evidence="2 3">CCMP1335</strain>
    </source>
</reference>
<gene>
    <name evidence="2" type="ORF">THAPSDRAFT_8259</name>
</gene>
<feature type="region of interest" description="Disordered" evidence="1">
    <location>
        <begin position="397"/>
        <end position="469"/>
    </location>
</feature>